<sequence length="241" mass="27107">MGSRLVIGARESADSTPKRNGHRRGLALLGVVVVLGLAGCVDGPTEMPTPEIVWDRGVAPSSRLEDDPIVQAAREAAIGLAMSENSGDFTIRQLNDHWNHRHIVDLARSYAAETTSYVYPGPHPWEPIRIAEQDDRFAVLEVCMADAASDGWLWGEDSYGKPFIPDRGVLWRYDFEKLDGQWKRVTRHSYSYGQFGSCPYEDIPIGYFNPRPRVPKLSEMPPVREPLPLAPESDEYEEGRW</sequence>
<protein>
    <submittedName>
        <fullName evidence="2">Uncharacterized protein</fullName>
    </submittedName>
</protein>
<dbReference type="Proteomes" id="UP000266915">
    <property type="component" value="Unassembled WGS sequence"/>
</dbReference>
<comment type="caution">
    <text evidence="2">The sequence shown here is derived from an EMBL/GenBank/DDBJ whole genome shotgun (WGS) entry which is preliminary data.</text>
</comment>
<proteinExistence type="predicted"/>
<organism evidence="2 3">
    <name type="scientific">Plantibacter flavus</name>
    <dbReference type="NCBI Taxonomy" id="150123"/>
    <lineage>
        <taxon>Bacteria</taxon>
        <taxon>Bacillati</taxon>
        <taxon>Actinomycetota</taxon>
        <taxon>Actinomycetes</taxon>
        <taxon>Micrococcales</taxon>
        <taxon>Microbacteriaceae</taxon>
        <taxon>Plantibacter</taxon>
    </lineage>
</organism>
<dbReference type="AlphaFoldDB" id="A0A3N2C7P2"/>
<reference evidence="2 3" key="1">
    <citation type="submission" date="2018-11" db="EMBL/GenBank/DDBJ databases">
        <title>Sequencing the genomes of 1000 actinobacteria strains.</title>
        <authorList>
            <person name="Klenk H.-P."/>
        </authorList>
    </citation>
    <scope>NUCLEOTIDE SEQUENCE [LARGE SCALE GENOMIC DNA]</scope>
    <source>
        <strain evidence="2 3">DSM 14012</strain>
    </source>
</reference>
<feature type="compositionally biased region" description="Acidic residues" evidence="1">
    <location>
        <begin position="232"/>
        <end position="241"/>
    </location>
</feature>
<feature type="region of interest" description="Disordered" evidence="1">
    <location>
        <begin position="219"/>
        <end position="241"/>
    </location>
</feature>
<evidence type="ECO:0000313" key="3">
    <source>
        <dbReference type="Proteomes" id="UP000266915"/>
    </source>
</evidence>
<gene>
    <name evidence="2" type="ORF">EDD42_3641</name>
</gene>
<keyword evidence="3" id="KW-1185">Reference proteome</keyword>
<accession>A0A3N2C7P2</accession>
<evidence type="ECO:0000256" key="1">
    <source>
        <dbReference type="SAM" id="MobiDB-lite"/>
    </source>
</evidence>
<feature type="region of interest" description="Disordered" evidence="1">
    <location>
        <begin position="1"/>
        <end position="21"/>
    </location>
</feature>
<evidence type="ECO:0000313" key="2">
    <source>
        <dbReference type="EMBL" id="ROR83529.1"/>
    </source>
</evidence>
<dbReference type="EMBL" id="RKHL01000001">
    <property type="protein sequence ID" value="ROR83529.1"/>
    <property type="molecule type" value="Genomic_DNA"/>
</dbReference>
<name>A0A3N2C7P2_9MICO</name>